<evidence type="ECO:0000313" key="2">
    <source>
        <dbReference type="EMBL" id="CAD9709050.1"/>
    </source>
</evidence>
<feature type="chain" id="PRO_5031386638" evidence="1">
    <location>
        <begin position="19"/>
        <end position="419"/>
    </location>
</feature>
<organism evidence="2">
    <name type="scientific">Rhizochromulina marina</name>
    <dbReference type="NCBI Taxonomy" id="1034831"/>
    <lineage>
        <taxon>Eukaryota</taxon>
        <taxon>Sar</taxon>
        <taxon>Stramenopiles</taxon>
        <taxon>Ochrophyta</taxon>
        <taxon>Dictyochophyceae</taxon>
        <taxon>Rhizochromulinales</taxon>
        <taxon>Rhizochromulina</taxon>
    </lineage>
</organism>
<keyword evidence="1" id="KW-0732">Signal</keyword>
<evidence type="ECO:0000256" key="1">
    <source>
        <dbReference type="SAM" id="SignalP"/>
    </source>
</evidence>
<dbReference type="InterPro" id="IPR027417">
    <property type="entry name" value="P-loop_NTPase"/>
</dbReference>
<protein>
    <submittedName>
        <fullName evidence="2">Uncharacterized protein</fullName>
    </submittedName>
</protein>
<name>A0A7S2WUV7_9STRA</name>
<dbReference type="AlphaFoldDB" id="A0A7S2WUV7"/>
<dbReference type="Gene3D" id="3.40.50.300">
    <property type="entry name" value="P-loop containing nucleotide triphosphate hydrolases"/>
    <property type="match status" value="1"/>
</dbReference>
<gene>
    <name evidence="2" type="ORF">RMAR1173_LOCUS20042</name>
</gene>
<dbReference type="EMBL" id="HBHJ01030269">
    <property type="protein sequence ID" value="CAD9709050.1"/>
    <property type="molecule type" value="Transcribed_RNA"/>
</dbReference>
<sequence>MPRLLLLVLALVRLPSWCQPGLHARGAPLEMEEAGPGSGSQSVNRTASQVVSMCAGKVDVVIDFVHIPKSGGMSVVCTYNSMPAAVRRQRGGSQGCQHVQSTAPSVHAHVVGVHHDTYADFARDRLCPELMCRKGGESAVSQHTCRPLMTFMAHPEHRFLSAFFQEFGKGPTSRLKRCGFLNCRTDSVLWKRLSRGDISPEEYALWKERGDVVQGFNEATKMLGLDTVTNGRYSGSRLKDITLEANSTEGRKALARAKGRLNEMDAVGMTHDFERAMRVTSWQLGIPLLKICSCNINPFKKYTVAGVHFDEPYLSTKAKEKLMHDNALDLELFHHADMLYRRSVDRYDATLMRLRPPKEFTCKPESTRCKVKAGKGGPDQWVPLRDYKKQIRQVNSHGTHPDCSFTCVRSESDLELKGD</sequence>
<reference evidence="2" key="1">
    <citation type="submission" date="2021-01" db="EMBL/GenBank/DDBJ databases">
        <authorList>
            <person name="Corre E."/>
            <person name="Pelletier E."/>
            <person name="Niang G."/>
            <person name="Scheremetjew M."/>
            <person name="Finn R."/>
            <person name="Kale V."/>
            <person name="Holt S."/>
            <person name="Cochrane G."/>
            <person name="Meng A."/>
            <person name="Brown T."/>
            <person name="Cohen L."/>
        </authorList>
    </citation>
    <scope>NUCLEOTIDE SEQUENCE</scope>
    <source>
        <strain evidence="2">CCMP1243</strain>
    </source>
</reference>
<accession>A0A7S2WUV7</accession>
<feature type="signal peptide" evidence="1">
    <location>
        <begin position="1"/>
        <end position="18"/>
    </location>
</feature>
<proteinExistence type="predicted"/>